<comment type="caution">
    <text evidence="5">The sequence shown here is derived from an EMBL/GenBank/DDBJ whole genome shotgun (WGS) entry which is preliminary data.</text>
</comment>
<dbReference type="InterPro" id="IPR000917">
    <property type="entry name" value="Sulfatase_N"/>
</dbReference>
<name>A0A4V2Z416_9ACTN</name>
<keyword evidence="1" id="KW-0479">Metal-binding</keyword>
<accession>A0A4V2Z416</accession>
<dbReference type="AlphaFoldDB" id="A0A4V2Z416"/>
<dbReference type="Gene3D" id="3.40.720.10">
    <property type="entry name" value="Alkaline Phosphatase, subunit A"/>
    <property type="match status" value="1"/>
</dbReference>
<keyword evidence="6" id="KW-1185">Reference proteome</keyword>
<dbReference type="GO" id="GO:0004423">
    <property type="term" value="F:iduronate-2-sulfatase activity"/>
    <property type="evidence" value="ECO:0007669"/>
    <property type="project" value="TreeGrafter"/>
</dbReference>
<dbReference type="InterPro" id="IPR017850">
    <property type="entry name" value="Alkaline_phosphatase_core_sf"/>
</dbReference>
<gene>
    <name evidence="5" type="ORF">E1269_01990</name>
</gene>
<dbReference type="GO" id="GO:0005737">
    <property type="term" value="C:cytoplasm"/>
    <property type="evidence" value="ECO:0007669"/>
    <property type="project" value="TreeGrafter"/>
</dbReference>
<keyword evidence="2" id="KW-0378">Hydrolase</keyword>
<dbReference type="CDD" id="cd16150">
    <property type="entry name" value="sulfatase_like"/>
    <property type="match status" value="1"/>
</dbReference>
<evidence type="ECO:0000256" key="3">
    <source>
        <dbReference type="SAM" id="MobiDB-lite"/>
    </source>
</evidence>
<feature type="domain" description="Sulfatase N-terminal" evidence="4">
    <location>
        <begin position="94"/>
        <end position="434"/>
    </location>
</feature>
<dbReference type="EMBL" id="SMKZ01000002">
    <property type="protein sequence ID" value="TDE14918.1"/>
    <property type="molecule type" value="Genomic_DNA"/>
</dbReference>
<reference evidence="5 6" key="1">
    <citation type="submission" date="2019-03" db="EMBL/GenBank/DDBJ databases">
        <title>Draft genome sequences of novel Actinobacteria.</title>
        <authorList>
            <person name="Sahin N."/>
            <person name="Ay H."/>
            <person name="Saygin H."/>
        </authorList>
    </citation>
    <scope>NUCLEOTIDE SEQUENCE [LARGE SCALE GENOMIC DNA]</scope>
    <source>
        <strain evidence="5 6">5K138</strain>
    </source>
</reference>
<dbReference type="OrthoDB" id="9777306at2"/>
<protein>
    <submittedName>
        <fullName evidence="5">Arylsulfatase</fullName>
    </submittedName>
</protein>
<dbReference type="Proteomes" id="UP000294739">
    <property type="component" value="Unassembled WGS sequence"/>
</dbReference>
<evidence type="ECO:0000256" key="2">
    <source>
        <dbReference type="ARBA" id="ARBA00022801"/>
    </source>
</evidence>
<dbReference type="InParanoid" id="A0A4V2Z416"/>
<feature type="compositionally biased region" description="Basic and acidic residues" evidence="3">
    <location>
        <begin position="49"/>
        <end position="65"/>
    </location>
</feature>
<feature type="compositionally biased region" description="Basic and acidic residues" evidence="3">
    <location>
        <begin position="17"/>
        <end position="31"/>
    </location>
</feature>
<dbReference type="SUPFAM" id="SSF53649">
    <property type="entry name" value="Alkaline phosphatase-like"/>
    <property type="match status" value="1"/>
</dbReference>
<evidence type="ECO:0000313" key="5">
    <source>
        <dbReference type="EMBL" id="TDE14918.1"/>
    </source>
</evidence>
<dbReference type="Pfam" id="PF00884">
    <property type="entry name" value="Sulfatase"/>
    <property type="match status" value="1"/>
</dbReference>
<proteinExistence type="predicted"/>
<dbReference type="PANTHER" id="PTHR45953">
    <property type="entry name" value="IDURONATE 2-SULFATASE"/>
    <property type="match status" value="1"/>
</dbReference>
<dbReference type="PANTHER" id="PTHR45953:SF1">
    <property type="entry name" value="IDURONATE 2-SULFATASE"/>
    <property type="match status" value="1"/>
</dbReference>
<evidence type="ECO:0000256" key="1">
    <source>
        <dbReference type="ARBA" id="ARBA00022723"/>
    </source>
</evidence>
<feature type="region of interest" description="Disordered" evidence="3">
    <location>
        <begin position="1"/>
        <end position="92"/>
    </location>
</feature>
<dbReference type="GO" id="GO:0046872">
    <property type="term" value="F:metal ion binding"/>
    <property type="evidence" value="ECO:0007669"/>
    <property type="project" value="UniProtKB-KW"/>
</dbReference>
<evidence type="ECO:0000259" key="4">
    <source>
        <dbReference type="Pfam" id="PF00884"/>
    </source>
</evidence>
<organism evidence="5 6">
    <name type="scientific">Jiangella asiatica</name>
    <dbReference type="NCBI Taxonomy" id="2530372"/>
    <lineage>
        <taxon>Bacteria</taxon>
        <taxon>Bacillati</taxon>
        <taxon>Actinomycetota</taxon>
        <taxon>Actinomycetes</taxon>
        <taxon>Jiangellales</taxon>
        <taxon>Jiangellaceae</taxon>
        <taxon>Jiangella</taxon>
    </lineage>
</organism>
<evidence type="ECO:0000313" key="6">
    <source>
        <dbReference type="Proteomes" id="UP000294739"/>
    </source>
</evidence>
<sequence>MGGTSSGYRRSGPAVRDGCRQHRGGRADRAVPHLGGRPHPIRGRLGRTSLREDRRAGSAGPDHRAAVGADRQVVQPGPQRGPGGGSRPVTTSRPDLIIFVADEWRGDALGHHNPVVATPQVDRLVESDAVSFSRAFCQNPICVPSRCSVLTGWYPHVRGHRTQHHLLREDEPNLLRRLREAGYFVWWAGKNDMLSPRAIDGSVDVRVENQQRPTGLSWAARWREWWPSTDVPGYYSFYAGRLPDELDVDDDRHHVDAAVDLILNRPVDQPLCVVLTLLTPHCPYGVAAPWYGSTDRRLVPDPLPRPAAGDHKPRTITELARRQGLEDWPPERWRELRATYYDMCTRTDAMFGEVVQAVRRSGRYPDTAIVLLADHGDFAGDFGLPEKAQNVFDDSLTRVPLVIKPPRDRAGRVGVTDALTELVDVTATIEELAGLERDYDHFGRSLLPLISDGANEHRPDVLCEGGRRESETHAAELASPQEPEGLYYPRMSLQREDPVAHGKATMIRTDRYKYVRRMYEDDEFYDLTLDPAEQRNLIHVQAAAGAIDELRVRLLDRMIATADVVPHHQDPR</sequence>